<accession>W1PH45</accession>
<evidence type="ECO:0000313" key="5">
    <source>
        <dbReference type="EMBL" id="ERN07283.1"/>
    </source>
</evidence>
<keyword evidence="2" id="KW-0129">CBS domain</keyword>
<evidence type="ECO:0000256" key="1">
    <source>
        <dbReference type="ARBA" id="ARBA00022737"/>
    </source>
</evidence>
<dbReference type="Pfam" id="PF01535">
    <property type="entry name" value="PPR"/>
    <property type="match status" value="1"/>
</dbReference>
<dbReference type="OrthoDB" id="185373at2759"/>
<dbReference type="InterPro" id="IPR002885">
    <property type="entry name" value="PPR_rpt"/>
</dbReference>
<evidence type="ECO:0000313" key="6">
    <source>
        <dbReference type="Proteomes" id="UP000017836"/>
    </source>
</evidence>
<feature type="domain" description="CBS" evidence="4">
    <location>
        <begin position="526"/>
        <end position="594"/>
    </location>
</feature>
<dbReference type="GO" id="GO:0003729">
    <property type="term" value="F:mRNA binding"/>
    <property type="evidence" value="ECO:0000318"/>
    <property type="project" value="GO_Central"/>
</dbReference>
<dbReference type="HOGENOM" id="CLU_027035_0_0_1"/>
<name>W1PH45_AMBTC</name>
<dbReference type="SUPFAM" id="SSF54631">
    <property type="entry name" value="CBS-domain pair"/>
    <property type="match status" value="1"/>
</dbReference>
<organism evidence="5 6">
    <name type="scientific">Amborella trichopoda</name>
    <dbReference type="NCBI Taxonomy" id="13333"/>
    <lineage>
        <taxon>Eukaryota</taxon>
        <taxon>Viridiplantae</taxon>
        <taxon>Streptophyta</taxon>
        <taxon>Embryophyta</taxon>
        <taxon>Tracheophyta</taxon>
        <taxon>Spermatophyta</taxon>
        <taxon>Magnoliopsida</taxon>
        <taxon>Amborellales</taxon>
        <taxon>Amborellaceae</taxon>
        <taxon>Amborella</taxon>
    </lineage>
</organism>
<dbReference type="InterPro" id="IPR046342">
    <property type="entry name" value="CBS_dom_sf"/>
</dbReference>
<dbReference type="PROSITE" id="PS51371">
    <property type="entry name" value="CBS"/>
    <property type="match status" value="1"/>
</dbReference>
<dbReference type="PANTHER" id="PTHR47581:SF2">
    <property type="entry name" value="OS09G0431600 PROTEIN"/>
    <property type="match status" value="1"/>
</dbReference>
<evidence type="ECO:0000256" key="3">
    <source>
        <dbReference type="PROSITE-ProRule" id="PRU00708"/>
    </source>
</evidence>
<dbReference type="PROSITE" id="PS51375">
    <property type="entry name" value="PPR"/>
    <property type="match status" value="3"/>
</dbReference>
<sequence length="604" mass="67986">MRMLPIQEALILYNLPLVPFRNPNSLSLGPKILCSAPFISRRRNPDFRDPSKFNLRNLTCRIVELTRRRQLHQVFEEVASAKRQYGELNTITMNAVMEACVHCGDVDLAIRVFLEMSRPGGCGVDYITFTTLLKGLGEARRFDEAFQMLESVEDGSAVGNLKMSPPLVYALLNTLLDAGDLRRAKGLLARYRSFLHERGPSILTYNLLIKGYTNSEKPLDALSVYDEMLREGLKPDRLTYNTLLLACVKSGEMDIAMRLFREMKEKAQRNGDPELFPDVVTYTTLLKGFGNTRDPCSVLRIVVEMKEMPDMFIDRVAYTAMLDALLECDATMGALCIFGEILKKSGEYLNLRPKPHVFLALMRAFAQNGDFRMVEKLHLRMLPDSVGCISPAVQVEAVELLMEAAINNGLVDLARNILGDISKKWKYISWSNRGRMVVVRLEARSRFNNFMFSPYLLPQVSLSDPIEKIMIPFKEANPLPASVNLNKVVMRFFSDDVVPIKDNWGNCVGVLHCEDCTELNAPLLSMMRGPPPCVPVSTSIGRAIDVLLEKQQKLIVIVKSTDVHEKSYSSDSKPVGVFTRKQLLRLAIPTSKVENVSSDCTVDE</sequence>
<keyword evidence="6" id="KW-1185">Reference proteome</keyword>
<dbReference type="InterPro" id="IPR011990">
    <property type="entry name" value="TPR-like_helical_dom_sf"/>
</dbReference>
<dbReference type="OMA" id="EDCNNLD"/>
<dbReference type="Pfam" id="PF13812">
    <property type="entry name" value="PPR_3"/>
    <property type="match status" value="1"/>
</dbReference>
<reference evidence="6" key="1">
    <citation type="journal article" date="2013" name="Science">
        <title>The Amborella genome and the evolution of flowering plants.</title>
        <authorList>
            <consortium name="Amborella Genome Project"/>
        </authorList>
    </citation>
    <scope>NUCLEOTIDE SEQUENCE [LARGE SCALE GENOMIC DNA]</scope>
</reference>
<dbReference type="InterPro" id="IPR044781">
    <property type="entry name" value="At5g10690-like"/>
</dbReference>
<evidence type="ECO:0000256" key="2">
    <source>
        <dbReference type="PROSITE-ProRule" id="PRU00703"/>
    </source>
</evidence>
<dbReference type="InterPro" id="IPR000644">
    <property type="entry name" value="CBS_dom"/>
</dbReference>
<dbReference type="KEGG" id="atr:18435501"/>
<dbReference type="Proteomes" id="UP000017836">
    <property type="component" value="Unassembled WGS sequence"/>
</dbReference>
<feature type="repeat" description="PPR" evidence="3">
    <location>
        <begin position="236"/>
        <end position="270"/>
    </location>
</feature>
<gene>
    <name evidence="5" type="ORF">AMTR_s00019p00208640</name>
</gene>
<feature type="repeat" description="PPR" evidence="3">
    <location>
        <begin position="201"/>
        <end position="235"/>
    </location>
</feature>
<feature type="repeat" description="PPR" evidence="3">
    <location>
        <begin position="89"/>
        <end position="123"/>
    </location>
</feature>
<keyword evidence="1" id="KW-0677">Repeat</keyword>
<dbReference type="NCBIfam" id="TIGR00756">
    <property type="entry name" value="PPR"/>
    <property type="match status" value="4"/>
</dbReference>
<dbReference type="PANTHER" id="PTHR47581">
    <property type="entry name" value="OS09G0431600 PROTEIN"/>
    <property type="match status" value="1"/>
</dbReference>
<dbReference type="eggNOG" id="KOG4197">
    <property type="taxonomic scope" value="Eukaryota"/>
</dbReference>
<proteinExistence type="predicted"/>
<dbReference type="Gramene" id="ERN07283">
    <property type="protein sequence ID" value="ERN07283"/>
    <property type="gene ID" value="AMTR_s00019p00208640"/>
</dbReference>
<dbReference type="AlphaFoldDB" id="W1PH45"/>
<dbReference type="STRING" id="13333.W1PH45"/>
<protein>
    <recommendedName>
        <fullName evidence="4">CBS domain-containing protein</fullName>
    </recommendedName>
</protein>
<dbReference type="Pfam" id="PF13041">
    <property type="entry name" value="PPR_2"/>
    <property type="match status" value="2"/>
</dbReference>
<dbReference type="EMBL" id="KI393807">
    <property type="protein sequence ID" value="ERN07283.1"/>
    <property type="molecule type" value="Genomic_DNA"/>
</dbReference>
<dbReference type="Gene3D" id="1.25.40.10">
    <property type="entry name" value="Tetratricopeptide repeat domain"/>
    <property type="match status" value="3"/>
</dbReference>
<evidence type="ECO:0000259" key="4">
    <source>
        <dbReference type="PROSITE" id="PS51371"/>
    </source>
</evidence>